<evidence type="ECO:0000313" key="2">
    <source>
        <dbReference type="EMBL" id="MFD1657466.1"/>
    </source>
</evidence>
<name>A0ABW4IKJ6_9ACTN</name>
<proteinExistence type="predicted"/>
<keyword evidence="1" id="KW-0812">Transmembrane</keyword>
<gene>
    <name evidence="2" type="ORF">ACFSL4_04265</name>
</gene>
<feature type="transmembrane region" description="Helical" evidence="1">
    <location>
        <begin position="224"/>
        <end position="241"/>
    </location>
</feature>
<sequence length="348" mass="37552">MATPVALPESPGPAPTAAAAAEYARSHTPRLRGLTWLVWRQNRTLFWIGLAAALAVAAYAAVRHQQAVAAIDRQQLDACRGKARTSQDCFKEILRFGAGHQRPMRFPLRVMAALPLVFGLFLGSPQLAQELESGTYRTVCSQSVSRMRWVAGKLAVPLVLTVAISGTLALAMTWWWHPVADVMGGQFPWYGWYPFNGVGPVIVGQSVLMPLVGFTGGLLLRRTVAAMGTTLAVGALVPLGLDRIRRHLLLTVTVSAQHTTAIPGPADAWVVADGPLSPSGARVSDMPSCYSARDYDGCMAEHGRSGHWAEVHPASHLWPLQWAETGLCLLLACALAVLCVSRVRRRLA</sequence>
<evidence type="ECO:0000256" key="1">
    <source>
        <dbReference type="SAM" id="Phobius"/>
    </source>
</evidence>
<feature type="transmembrane region" description="Helical" evidence="1">
    <location>
        <begin position="189"/>
        <end position="212"/>
    </location>
</feature>
<reference evidence="3" key="1">
    <citation type="journal article" date="2019" name="Int. J. Syst. Evol. Microbiol.">
        <title>The Global Catalogue of Microorganisms (GCM) 10K type strain sequencing project: providing services to taxonomists for standard genome sequencing and annotation.</title>
        <authorList>
            <consortium name="The Broad Institute Genomics Platform"/>
            <consortium name="The Broad Institute Genome Sequencing Center for Infectious Disease"/>
            <person name="Wu L."/>
            <person name="Ma J."/>
        </authorList>
    </citation>
    <scope>NUCLEOTIDE SEQUENCE [LARGE SCALE GENOMIC DNA]</scope>
    <source>
        <strain evidence="3">CGMCC 1.12470</strain>
    </source>
</reference>
<accession>A0ABW4IKJ6</accession>
<organism evidence="2 3">
    <name type="scientific">Streptomyces caeni</name>
    <dbReference type="NCBI Taxonomy" id="2307231"/>
    <lineage>
        <taxon>Bacteria</taxon>
        <taxon>Bacillati</taxon>
        <taxon>Actinomycetota</taxon>
        <taxon>Actinomycetes</taxon>
        <taxon>Kitasatosporales</taxon>
        <taxon>Streptomycetaceae</taxon>
        <taxon>Streptomyces</taxon>
    </lineage>
</organism>
<keyword evidence="1" id="KW-0472">Membrane</keyword>
<keyword evidence="3" id="KW-1185">Reference proteome</keyword>
<dbReference type="RefSeq" id="WP_381078666.1">
    <property type="nucleotide sequence ID" value="NZ_JBHUDX010000011.1"/>
</dbReference>
<evidence type="ECO:0000313" key="3">
    <source>
        <dbReference type="Proteomes" id="UP001597261"/>
    </source>
</evidence>
<feature type="transmembrane region" description="Helical" evidence="1">
    <location>
        <begin position="154"/>
        <end position="177"/>
    </location>
</feature>
<protein>
    <submittedName>
        <fullName evidence="2">ABC transporter permease</fullName>
    </submittedName>
</protein>
<feature type="transmembrane region" description="Helical" evidence="1">
    <location>
        <begin position="320"/>
        <end position="340"/>
    </location>
</feature>
<keyword evidence="1" id="KW-1133">Transmembrane helix</keyword>
<feature type="transmembrane region" description="Helical" evidence="1">
    <location>
        <begin position="44"/>
        <end position="62"/>
    </location>
</feature>
<dbReference type="Proteomes" id="UP001597261">
    <property type="component" value="Unassembled WGS sequence"/>
</dbReference>
<dbReference type="EMBL" id="JBHUDX010000011">
    <property type="protein sequence ID" value="MFD1657466.1"/>
    <property type="molecule type" value="Genomic_DNA"/>
</dbReference>
<comment type="caution">
    <text evidence="2">The sequence shown here is derived from an EMBL/GenBank/DDBJ whole genome shotgun (WGS) entry which is preliminary data.</text>
</comment>